<dbReference type="GO" id="GO:0016020">
    <property type="term" value="C:membrane"/>
    <property type="evidence" value="ECO:0007669"/>
    <property type="project" value="InterPro"/>
</dbReference>
<dbReference type="SUPFAM" id="SSF81343">
    <property type="entry name" value="Fumarate reductase respiratory complex transmembrane subunits"/>
    <property type="match status" value="1"/>
</dbReference>
<protein>
    <submittedName>
        <fullName evidence="2">Succinate:cytochrome c oxidoreductase subunit 4</fullName>
    </submittedName>
</protein>
<feature type="transmembrane region" description="Helical" evidence="1">
    <location>
        <begin position="12"/>
        <end position="37"/>
    </location>
</feature>
<dbReference type="EMBL" id="KR005619">
    <property type="protein sequence ID" value="AKG26268.1"/>
    <property type="molecule type" value="Genomic_DNA"/>
</dbReference>
<gene>
    <name evidence="2" type="primary">sdh4</name>
</gene>
<dbReference type="Gene3D" id="1.20.1300.10">
    <property type="entry name" value="Fumarate reductase/succinate dehydrogenase, transmembrane subunit"/>
    <property type="match status" value="1"/>
</dbReference>
<keyword evidence="2" id="KW-0496">Mitochondrion</keyword>
<name>A0A0F7C9Q9_CALTB</name>
<keyword evidence="1" id="KW-0472">Membrane</keyword>
<proteinExistence type="predicted"/>
<sequence length="80" mass="9838">MQYFYSWWLLRIPVLLLFPVLLYDFEIIFLIFPFLFLHLTLGLKSILNDYLHNKNSKTFLLLLVRICSFEFVRYVLEFLI</sequence>
<organism evidence="2">
    <name type="scientific">Calliarthron tuberculosum</name>
    <name type="common">Coralline red alga</name>
    <name type="synonym">Corallina tuberculosa</name>
    <dbReference type="NCBI Taxonomy" id="48942"/>
    <lineage>
        <taxon>Eukaryota</taxon>
        <taxon>Rhodophyta</taxon>
        <taxon>Florideophyceae</taxon>
        <taxon>Corallinophycidae</taxon>
        <taxon>Corallinales</taxon>
        <taxon>Corallinaceae</taxon>
        <taxon>Corallinoideae</taxon>
        <taxon>Calliarthron</taxon>
    </lineage>
</organism>
<keyword evidence="1" id="KW-1133">Transmembrane helix</keyword>
<dbReference type="GeneID" id="24286949"/>
<geneLocation type="mitochondrion" evidence="2"/>
<dbReference type="RefSeq" id="YP_009138138.1">
    <property type="nucleotide sequence ID" value="NC_027061.1"/>
</dbReference>
<keyword evidence="1" id="KW-0812">Transmembrane</keyword>
<evidence type="ECO:0000256" key="1">
    <source>
        <dbReference type="SAM" id="Phobius"/>
    </source>
</evidence>
<dbReference type="InterPro" id="IPR034804">
    <property type="entry name" value="SQR/QFR_C/D"/>
</dbReference>
<accession>A0A0F7C9Q9</accession>
<evidence type="ECO:0000313" key="2">
    <source>
        <dbReference type="EMBL" id="AKG26268.1"/>
    </source>
</evidence>
<dbReference type="AlphaFoldDB" id="A0A0F7C9Q9"/>
<reference evidence="2" key="1">
    <citation type="submission" date="2015-03" db="EMBL/GenBank/DDBJ databases">
        <title>Calliarthron tuberculosum mitochondrial genome.</title>
        <authorList>
            <person name="Bi G."/>
            <person name="Liu G."/>
            <person name="Zhao E."/>
            <person name="Du Q."/>
        </authorList>
    </citation>
    <scope>NUCLEOTIDE SEQUENCE</scope>
</reference>